<keyword evidence="2" id="KW-1185">Reference proteome</keyword>
<protein>
    <submittedName>
        <fullName evidence="1">Uncharacterized protein</fullName>
    </submittedName>
</protein>
<dbReference type="RefSeq" id="WP_198734343.1">
    <property type="nucleotide sequence ID" value="NZ_JAEINH010000010.1"/>
</dbReference>
<proteinExistence type="predicted"/>
<name>A0A934IBS4_9MICO</name>
<sequence length="361" mass="37594">MTSHLLREPRSGAALVVPDGWTVVEDFGAALCEGPAWRADATGRPLAAQLRVEDLAGSAGLVPRAATEGGASRTAADVVASAVRDAWAADPFAWLLDHRAWSGSDGHAPGVRSDLTYRDGTTPVVVTTLVVPSGDGLVAATATVPVAHHRALAGTVEQALASLSVPGGPHLVKAPVAPSPLGDRVWTGPVPAVPRLGDEELTVFVNGSHRVGRRWRSGPCAEGLLEQDGTATPTGRWVRRALHRPDVLVALERRTGDATPRTWVTVHRLEGHAVLRSAHPGASAPTFEVLDVAAIPARLAAWLGLGPGDGDRAVQVAHDELLVGEVRTSAAPGVPATARPLVLTDTGRPLEVWHRVLAALS</sequence>
<evidence type="ECO:0000313" key="2">
    <source>
        <dbReference type="Proteomes" id="UP000602087"/>
    </source>
</evidence>
<evidence type="ECO:0000313" key="1">
    <source>
        <dbReference type="EMBL" id="MBI9115775.1"/>
    </source>
</evidence>
<dbReference type="Proteomes" id="UP000602087">
    <property type="component" value="Unassembled WGS sequence"/>
</dbReference>
<accession>A0A934IBS4</accession>
<dbReference type="EMBL" id="JAEINH010000010">
    <property type="protein sequence ID" value="MBI9115775.1"/>
    <property type="molecule type" value="Genomic_DNA"/>
</dbReference>
<organism evidence="1 2">
    <name type="scientific">Sanguibacter suaedae</name>
    <dbReference type="NCBI Taxonomy" id="2795737"/>
    <lineage>
        <taxon>Bacteria</taxon>
        <taxon>Bacillati</taxon>
        <taxon>Actinomycetota</taxon>
        <taxon>Actinomycetes</taxon>
        <taxon>Micrococcales</taxon>
        <taxon>Sanguibacteraceae</taxon>
        <taxon>Sanguibacter</taxon>
    </lineage>
</organism>
<gene>
    <name evidence="1" type="ORF">JAV76_12200</name>
</gene>
<reference evidence="1" key="1">
    <citation type="submission" date="2020-12" db="EMBL/GenBank/DDBJ databases">
        <title>Sanguibacter suaedae sp. nov., isolated from Suaeda aralocaspica.</title>
        <authorList>
            <person name="Ma Q."/>
        </authorList>
    </citation>
    <scope>NUCLEOTIDE SEQUENCE</scope>
    <source>
        <strain evidence="1">YZGR15</strain>
    </source>
</reference>
<comment type="caution">
    <text evidence="1">The sequence shown here is derived from an EMBL/GenBank/DDBJ whole genome shotgun (WGS) entry which is preliminary data.</text>
</comment>
<dbReference type="AlphaFoldDB" id="A0A934IBS4"/>